<organism evidence="2 3">
    <name type="scientific">Stentor coeruleus</name>
    <dbReference type="NCBI Taxonomy" id="5963"/>
    <lineage>
        <taxon>Eukaryota</taxon>
        <taxon>Sar</taxon>
        <taxon>Alveolata</taxon>
        <taxon>Ciliophora</taxon>
        <taxon>Postciliodesmatophora</taxon>
        <taxon>Heterotrichea</taxon>
        <taxon>Heterotrichida</taxon>
        <taxon>Stentoridae</taxon>
        <taxon>Stentor</taxon>
    </lineage>
</organism>
<reference evidence="2 3" key="1">
    <citation type="submission" date="2016-11" db="EMBL/GenBank/DDBJ databases">
        <title>The macronuclear genome of Stentor coeruleus: a giant cell with tiny introns.</title>
        <authorList>
            <person name="Slabodnick M."/>
            <person name="Ruby J.G."/>
            <person name="Reiff S.B."/>
            <person name="Swart E.C."/>
            <person name="Gosai S."/>
            <person name="Prabakaran S."/>
            <person name="Witkowska E."/>
            <person name="Larue G.E."/>
            <person name="Fisher S."/>
            <person name="Freeman R.M."/>
            <person name="Gunawardena J."/>
            <person name="Chu W."/>
            <person name="Stover N.A."/>
            <person name="Gregory B.D."/>
            <person name="Nowacki M."/>
            <person name="Derisi J."/>
            <person name="Roy S.W."/>
            <person name="Marshall W.F."/>
            <person name="Sood P."/>
        </authorList>
    </citation>
    <scope>NUCLEOTIDE SEQUENCE [LARGE SCALE GENOMIC DNA]</scope>
    <source>
        <strain evidence="2">WM001</strain>
    </source>
</reference>
<sequence>MDFPLLGVIPVNTSQVNYAILSLSKCIAVGIQHSVYIFDTITGENICRLNHYPHITNTAIWHPQDFILFSGDTGGDILQTNLKSSNSTKHSIPIGFTSLSHHLTNNYLFIQYKDKILIYNSLTWEEPKQILVNGFKTIPDYFCPLRIIVLDEETVNVIRNFIKKPIVSSGKVKNAVDLCVNQGVMNSVYVLMKNQLIEYDIFYLREIRVVNCYPYEMLRILSSYSDQVWTLAKSGIITSMNALIENNFLCVSSCPGFIGSKLPICFVKDPLELCYGLVSSTIEIVSRVHLGISLSFWNSGFIQEKVLVFSQSDYIHCFSFSKERIIRKIRMPGLTKMCCHSAFCYLVKNTISYELIEWKMSSGETKTIKNYNCPIESICINSKGTHLAVITISFLEIFELSQQDQSENLPISNISSAIWAEEGLMLYISTPTVFVKVHKDSQSFTTTILLTIDLQVTEILETSGEIYLKNYNNWGKYVIGNTSLVNESIEIINEINICQTKAEFKEFGLMYRNQNKDIHPLVLCKNLAMENSFRIDDAVMNCKKLEKVLRNPPKSFLDKLLVVAEFENSLRNLMMWKVLGEIIGGSLDTGEDVISKPRTRARENSFQGSPNNVTPARRIAKRSTSPLSKSRKSITPQRIVKLQSDPKELIQLAVDTSTLLSSTQNLQKETPPKMFYILENSPNYKTALPTAVDFLNTDKKALVKRLIGSNDEKDILIGCIVAGMLGRQELQKAIETACAKLEGSTGILMNLAVGSKTKAWEILQEKECSEDVAYFSKVSGRVDGFFPWIIELYESGFGFDSALHLLCAGYTGLALQILCKINEDRLAYWISKYMENECRLKKEVPSEFEGWFYELGPPRFKSRMDEELQSLNQKYEKHIQSN</sequence>
<protein>
    <submittedName>
        <fullName evidence="2">Uncharacterized protein</fullName>
    </submittedName>
</protein>
<accession>A0A1R2CYH2</accession>
<gene>
    <name evidence="2" type="ORF">SteCoe_2811</name>
</gene>
<feature type="region of interest" description="Disordered" evidence="1">
    <location>
        <begin position="596"/>
        <end position="636"/>
    </location>
</feature>
<dbReference type="SUPFAM" id="SSF69322">
    <property type="entry name" value="Tricorn protease domain 2"/>
    <property type="match status" value="1"/>
</dbReference>
<proteinExistence type="predicted"/>
<dbReference type="AlphaFoldDB" id="A0A1R2CYH2"/>
<evidence type="ECO:0000313" key="2">
    <source>
        <dbReference type="EMBL" id="OMJ94041.1"/>
    </source>
</evidence>
<dbReference type="EMBL" id="MPUH01000032">
    <property type="protein sequence ID" value="OMJ94041.1"/>
    <property type="molecule type" value="Genomic_DNA"/>
</dbReference>
<evidence type="ECO:0000313" key="3">
    <source>
        <dbReference type="Proteomes" id="UP000187209"/>
    </source>
</evidence>
<name>A0A1R2CYH2_9CILI</name>
<evidence type="ECO:0000256" key="1">
    <source>
        <dbReference type="SAM" id="MobiDB-lite"/>
    </source>
</evidence>
<comment type="caution">
    <text evidence="2">The sequence shown here is derived from an EMBL/GenBank/DDBJ whole genome shotgun (WGS) entry which is preliminary data.</text>
</comment>
<feature type="compositionally biased region" description="Polar residues" evidence="1">
    <location>
        <begin position="604"/>
        <end position="614"/>
    </location>
</feature>
<feature type="compositionally biased region" description="Polar residues" evidence="1">
    <location>
        <begin position="622"/>
        <end position="636"/>
    </location>
</feature>
<keyword evidence="3" id="KW-1185">Reference proteome</keyword>
<dbReference type="Proteomes" id="UP000187209">
    <property type="component" value="Unassembled WGS sequence"/>
</dbReference>